<evidence type="ECO:0000313" key="2">
    <source>
        <dbReference type="EMBL" id="GAA0145184.1"/>
    </source>
</evidence>
<sequence>MKSSLALLVIFSIVLGAYVVDARRDPENYWKAIMKDEVMPKALSDLLIQDPSSQATGEGRLSSFREADMGRFTRNFNAEPNVILYHSKEDNSKKSTEQAIIEN</sequence>
<dbReference type="Proteomes" id="UP001454036">
    <property type="component" value="Unassembled WGS sequence"/>
</dbReference>
<evidence type="ECO:0000313" key="3">
    <source>
        <dbReference type="Proteomes" id="UP001454036"/>
    </source>
</evidence>
<organism evidence="2 3">
    <name type="scientific">Lithospermum erythrorhizon</name>
    <name type="common">Purple gromwell</name>
    <name type="synonym">Lithospermum officinale var. erythrorhizon</name>
    <dbReference type="NCBI Taxonomy" id="34254"/>
    <lineage>
        <taxon>Eukaryota</taxon>
        <taxon>Viridiplantae</taxon>
        <taxon>Streptophyta</taxon>
        <taxon>Embryophyta</taxon>
        <taxon>Tracheophyta</taxon>
        <taxon>Spermatophyta</taxon>
        <taxon>Magnoliopsida</taxon>
        <taxon>eudicotyledons</taxon>
        <taxon>Gunneridae</taxon>
        <taxon>Pentapetalae</taxon>
        <taxon>asterids</taxon>
        <taxon>lamiids</taxon>
        <taxon>Boraginales</taxon>
        <taxon>Boraginaceae</taxon>
        <taxon>Boraginoideae</taxon>
        <taxon>Lithospermeae</taxon>
        <taxon>Lithospermum</taxon>
    </lineage>
</organism>
<protein>
    <submittedName>
        <fullName evidence="2">Uncharacterized protein</fullName>
    </submittedName>
</protein>
<dbReference type="Pfam" id="PF10950">
    <property type="entry name" value="Organ_specific"/>
    <property type="match status" value="1"/>
</dbReference>
<proteinExistence type="predicted"/>
<evidence type="ECO:0000256" key="1">
    <source>
        <dbReference type="SAM" id="SignalP"/>
    </source>
</evidence>
<dbReference type="InterPro" id="IPR024489">
    <property type="entry name" value="Organ_specific_prot"/>
</dbReference>
<comment type="caution">
    <text evidence="2">The sequence shown here is derived from an EMBL/GenBank/DDBJ whole genome shotgun (WGS) entry which is preliminary data.</text>
</comment>
<gene>
    <name evidence="2" type="ORF">LIER_05436</name>
</gene>
<reference evidence="2 3" key="1">
    <citation type="submission" date="2024-01" db="EMBL/GenBank/DDBJ databases">
        <title>The complete chloroplast genome sequence of Lithospermum erythrorhizon: insights into the phylogenetic relationship among Boraginaceae species and the maternal lineages of purple gromwells.</title>
        <authorList>
            <person name="Okada T."/>
            <person name="Watanabe K."/>
        </authorList>
    </citation>
    <scope>NUCLEOTIDE SEQUENCE [LARGE SCALE GENOMIC DNA]</scope>
</reference>
<dbReference type="PANTHER" id="PTHR33731:SF2">
    <property type="entry name" value="ORGAN-SPECIFIC PROTEIN S2-LIKE"/>
    <property type="match status" value="1"/>
</dbReference>
<keyword evidence="1" id="KW-0732">Signal</keyword>
<dbReference type="PANTHER" id="PTHR33731">
    <property type="entry name" value="PROTEIN, PUTATIVE-RELATED"/>
    <property type="match status" value="1"/>
</dbReference>
<keyword evidence="3" id="KW-1185">Reference proteome</keyword>
<dbReference type="AlphaFoldDB" id="A0AAV3P0I6"/>
<name>A0AAV3P0I6_LITER</name>
<feature type="chain" id="PRO_5043438978" evidence="1">
    <location>
        <begin position="23"/>
        <end position="103"/>
    </location>
</feature>
<accession>A0AAV3P0I6</accession>
<dbReference type="EMBL" id="BAABME010000746">
    <property type="protein sequence ID" value="GAA0145184.1"/>
    <property type="molecule type" value="Genomic_DNA"/>
</dbReference>
<feature type="signal peptide" evidence="1">
    <location>
        <begin position="1"/>
        <end position="22"/>
    </location>
</feature>